<gene>
    <name evidence="3" type="ORF">NCTC12119_04721</name>
    <name evidence="4" type="ORF">NCTC12119_05002</name>
</gene>
<protein>
    <submittedName>
        <fullName evidence="3">Uncharacterized protein conserved in bacteria</fullName>
    </submittedName>
</protein>
<evidence type="ECO:0000313" key="5">
    <source>
        <dbReference type="Proteomes" id="UP000255528"/>
    </source>
</evidence>
<dbReference type="Gene3D" id="1.25.40.590">
    <property type="entry name" value="Type IV / VI secretion system, DotU"/>
    <property type="match status" value="1"/>
</dbReference>
<dbReference type="PANTHER" id="PTHR38033:SF1">
    <property type="entry name" value="DOTU FAMILY TYPE IV_VI SECRETION SYSTEM PROTEIN"/>
    <property type="match status" value="1"/>
</dbReference>
<feature type="transmembrane region" description="Helical" evidence="1">
    <location>
        <begin position="183"/>
        <end position="204"/>
    </location>
</feature>
<evidence type="ECO:0000259" key="2">
    <source>
        <dbReference type="Pfam" id="PF09850"/>
    </source>
</evidence>
<accession>A0A381KMW3</accession>
<dbReference type="EMBL" id="UIGI01000002">
    <property type="protein sequence ID" value="SUY92693.1"/>
    <property type="molecule type" value="Genomic_DNA"/>
</dbReference>
<evidence type="ECO:0000256" key="1">
    <source>
        <dbReference type="SAM" id="Phobius"/>
    </source>
</evidence>
<dbReference type="PANTHER" id="PTHR38033">
    <property type="entry name" value="MEMBRANE PROTEIN-RELATED"/>
    <property type="match status" value="1"/>
</dbReference>
<keyword evidence="1" id="KW-0472">Membrane</keyword>
<proteinExistence type="predicted"/>
<dbReference type="InterPro" id="IPR038522">
    <property type="entry name" value="T4/T6SS_DotU_sf"/>
</dbReference>
<dbReference type="AlphaFoldDB" id="A0A381KMW3"/>
<dbReference type="NCBIfam" id="TIGR03349">
    <property type="entry name" value="IV_VI_DotU"/>
    <property type="match status" value="1"/>
</dbReference>
<dbReference type="Pfam" id="PF09850">
    <property type="entry name" value="DotU"/>
    <property type="match status" value="1"/>
</dbReference>
<evidence type="ECO:0000313" key="3">
    <source>
        <dbReference type="EMBL" id="SUY92693.1"/>
    </source>
</evidence>
<name>A0A381KMW3_9ENTR</name>
<sequence length="206" mass="23974">MMRLLDCYLPIFKLAAEFTVHPEQSADYDDFRQQCVTSLEQAVQAAEHQDISDHERDMAFLAIVVWLDETVLCSSTPHRQRWRTELLQRDYFQTSVGGELFFTYLNQLKEEHQQARLVFLFCLQSGFHGKYSTQQDSSALAQLIEQQRQLCLPENWQTWPNNAEITPVYIKKRLLNVSVKSRLCLALLGIGSLYGSLLLLQSFYFL</sequence>
<dbReference type="EMBL" id="UIGI01000002">
    <property type="protein sequence ID" value="SUY92972.1"/>
    <property type="molecule type" value="Genomic_DNA"/>
</dbReference>
<keyword evidence="1" id="KW-0812">Transmembrane</keyword>
<feature type="domain" description="Type IV / VI secretion system DotU" evidence="2">
    <location>
        <begin position="4"/>
        <end position="193"/>
    </location>
</feature>
<evidence type="ECO:0000313" key="4">
    <source>
        <dbReference type="EMBL" id="SUY92972.1"/>
    </source>
</evidence>
<dbReference type="InterPro" id="IPR017732">
    <property type="entry name" value="T4/T6SS_DotU"/>
</dbReference>
<reference evidence="3 5" key="1">
    <citation type="submission" date="2018-06" db="EMBL/GenBank/DDBJ databases">
        <authorList>
            <consortium name="Pathogen Informatics"/>
            <person name="Doyle S."/>
        </authorList>
    </citation>
    <scope>NUCLEOTIDE SEQUENCE [LARGE SCALE GENOMIC DNA]</scope>
    <source>
        <strain evidence="3 5">NCTC12119</strain>
    </source>
</reference>
<keyword evidence="1" id="KW-1133">Transmembrane helix</keyword>
<dbReference type="Proteomes" id="UP000255528">
    <property type="component" value="Unassembled WGS sequence"/>
</dbReference>
<dbReference type="RefSeq" id="WP_256682726.1">
    <property type="nucleotide sequence ID" value="NZ_UIGI01000002.1"/>
</dbReference>
<organism evidence="3 5">
    <name type="scientific">Buttiauxella agrestis</name>
    <dbReference type="NCBI Taxonomy" id="82977"/>
    <lineage>
        <taxon>Bacteria</taxon>
        <taxon>Pseudomonadati</taxon>
        <taxon>Pseudomonadota</taxon>
        <taxon>Gammaproteobacteria</taxon>
        <taxon>Enterobacterales</taxon>
        <taxon>Enterobacteriaceae</taxon>
        <taxon>Buttiauxella</taxon>
    </lineage>
</organism>